<protein>
    <submittedName>
        <fullName evidence="2">Uncharacterized protein</fullName>
    </submittedName>
</protein>
<feature type="compositionally biased region" description="Low complexity" evidence="1">
    <location>
        <begin position="146"/>
        <end position="163"/>
    </location>
</feature>
<name>A0A9P5Y2M5_9AGAR</name>
<feature type="compositionally biased region" description="Low complexity" evidence="1">
    <location>
        <begin position="38"/>
        <end position="58"/>
    </location>
</feature>
<reference evidence="2" key="1">
    <citation type="submission" date="2020-11" db="EMBL/GenBank/DDBJ databases">
        <authorList>
            <consortium name="DOE Joint Genome Institute"/>
            <person name="Ahrendt S."/>
            <person name="Riley R."/>
            <person name="Andreopoulos W."/>
            <person name="Labutti K."/>
            <person name="Pangilinan J."/>
            <person name="Ruiz-Duenas F.J."/>
            <person name="Barrasa J.M."/>
            <person name="Sanchez-Garcia M."/>
            <person name="Camarero S."/>
            <person name="Miyauchi S."/>
            <person name="Serrano A."/>
            <person name="Linde D."/>
            <person name="Babiker R."/>
            <person name="Drula E."/>
            <person name="Ayuso-Fernandez I."/>
            <person name="Pacheco R."/>
            <person name="Padilla G."/>
            <person name="Ferreira P."/>
            <person name="Barriuso J."/>
            <person name="Kellner H."/>
            <person name="Castanera R."/>
            <person name="Alfaro M."/>
            <person name="Ramirez L."/>
            <person name="Pisabarro A.G."/>
            <person name="Kuo A."/>
            <person name="Tritt A."/>
            <person name="Lipzen A."/>
            <person name="He G."/>
            <person name="Yan M."/>
            <person name="Ng V."/>
            <person name="Cullen D."/>
            <person name="Martin F."/>
            <person name="Rosso M.-N."/>
            <person name="Henrissat B."/>
            <person name="Hibbett D."/>
            <person name="Martinez A.T."/>
            <person name="Grigoriev I.V."/>
        </authorList>
    </citation>
    <scope>NUCLEOTIDE SEQUENCE</scope>
    <source>
        <strain evidence="2">CBS 247.69</strain>
    </source>
</reference>
<evidence type="ECO:0000313" key="2">
    <source>
        <dbReference type="EMBL" id="KAF9461159.1"/>
    </source>
</evidence>
<feature type="non-terminal residue" evidence="2">
    <location>
        <position position="1"/>
    </location>
</feature>
<sequence length="235" mass="24982">PPASPDAWGWHSDAPARPVALKCDYVRTSRPIASGLVSTPSAHSPTSPTPGTTPLASSDVWGRRSDTPARPVALKRDSARTSRPIASGLLSTPLEHSPTLPAPATTPPASSDAWGRRSDAPAHPLALKHDSARTSRPIVSGPPSTPSAHSPTSPAPRTTSPASLDAWGRRSDPLFSLDSLQLDLANTTLLTLIDLTCTRSHLPKKGVTHHKDLEQLRLYLHIRESTTCILAEELT</sequence>
<gene>
    <name evidence="2" type="ORF">BDZ94DRAFT_1310882</name>
</gene>
<proteinExistence type="predicted"/>
<comment type="caution">
    <text evidence="2">The sequence shown here is derived from an EMBL/GenBank/DDBJ whole genome shotgun (WGS) entry which is preliminary data.</text>
</comment>
<organism evidence="2 3">
    <name type="scientific">Collybia nuda</name>
    <dbReference type="NCBI Taxonomy" id="64659"/>
    <lineage>
        <taxon>Eukaryota</taxon>
        <taxon>Fungi</taxon>
        <taxon>Dikarya</taxon>
        <taxon>Basidiomycota</taxon>
        <taxon>Agaricomycotina</taxon>
        <taxon>Agaricomycetes</taxon>
        <taxon>Agaricomycetidae</taxon>
        <taxon>Agaricales</taxon>
        <taxon>Tricholomatineae</taxon>
        <taxon>Clitocybaceae</taxon>
        <taxon>Collybia</taxon>
    </lineage>
</organism>
<evidence type="ECO:0000313" key="3">
    <source>
        <dbReference type="Proteomes" id="UP000807353"/>
    </source>
</evidence>
<feature type="region of interest" description="Disordered" evidence="1">
    <location>
        <begin position="35"/>
        <end position="166"/>
    </location>
</feature>
<dbReference type="AlphaFoldDB" id="A0A9P5Y2M5"/>
<evidence type="ECO:0000256" key="1">
    <source>
        <dbReference type="SAM" id="MobiDB-lite"/>
    </source>
</evidence>
<keyword evidence="3" id="KW-1185">Reference proteome</keyword>
<accession>A0A9P5Y2M5</accession>
<dbReference type="EMBL" id="MU150288">
    <property type="protein sequence ID" value="KAF9461159.1"/>
    <property type="molecule type" value="Genomic_DNA"/>
</dbReference>
<dbReference type="Proteomes" id="UP000807353">
    <property type="component" value="Unassembled WGS sequence"/>
</dbReference>